<feature type="non-terminal residue" evidence="1">
    <location>
        <position position="156"/>
    </location>
</feature>
<comment type="caution">
    <text evidence="1">The sequence shown here is derived from an EMBL/GenBank/DDBJ whole genome shotgun (WGS) entry which is preliminary data.</text>
</comment>
<organism evidence="1 2">
    <name type="scientific">Dentiscutata heterogama</name>
    <dbReference type="NCBI Taxonomy" id="1316150"/>
    <lineage>
        <taxon>Eukaryota</taxon>
        <taxon>Fungi</taxon>
        <taxon>Fungi incertae sedis</taxon>
        <taxon>Mucoromycota</taxon>
        <taxon>Glomeromycotina</taxon>
        <taxon>Glomeromycetes</taxon>
        <taxon>Diversisporales</taxon>
        <taxon>Gigasporaceae</taxon>
        <taxon>Dentiscutata</taxon>
    </lineage>
</organism>
<sequence length="156" mass="17016">AIGRALQVVLNEQGGRSVTLLLGEIVRHELSSELGFSRKDRDQNIARIGFVSAELTKAGAAVIAAPIAPYSEARNNARALVETYGGFYLIHVNTPLEYCIKTDRKGIYKKAQSGEIKGFTGVDDPYEKPTNADIVVDTSKQSVSEICHQIVLLLEK</sequence>
<feature type="non-terminal residue" evidence="1">
    <location>
        <position position="1"/>
    </location>
</feature>
<evidence type="ECO:0000313" key="2">
    <source>
        <dbReference type="Proteomes" id="UP000789702"/>
    </source>
</evidence>
<dbReference type="Proteomes" id="UP000789702">
    <property type="component" value="Unassembled WGS sequence"/>
</dbReference>
<dbReference type="EMBL" id="CAJVPU010046511">
    <property type="protein sequence ID" value="CAG8751751.1"/>
    <property type="molecule type" value="Genomic_DNA"/>
</dbReference>
<protein>
    <submittedName>
        <fullName evidence="1">17184_t:CDS:1</fullName>
    </submittedName>
</protein>
<proteinExistence type="predicted"/>
<keyword evidence="2" id="KW-1185">Reference proteome</keyword>
<name>A0ACA9QHK9_9GLOM</name>
<accession>A0ACA9QHK9</accession>
<reference evidence="1" key="1">
    <citation type="submission" date="2021-06" db="EMBL/GenBank/DDBJ databases">
        <authorList>
            <person name="Kallberg Y."/>
            <person name="Tangrot J."/>
            <person name="Rosling A."/>
        </authorList>
    </citation>
    <scope>NUCLEOTIDE SEQUENCE</scope>
    <source>
        <strain evidence="1">IL203A</strain>
    </source>
</reference>
<gene>
    <name evidence="1" type="ORF">DHETER_LOCUS14682</name>
</gene>
<evidence type="ECO:0000313" key="1">
    <source>
        <dbReference type="EMBL" id="CAG8751751.1"/>
    </source>
</evidence>